<dbReference type="EMBL" id="DS547481">
    <property type="protein sequence ID" value="EDQ98170.1"/>
    <property type="molecule type" value="Genomic_DNA"/>
</dbReference>
<dbReference type="HOGENOM" id="CLU_2441246_0_0_1"/>
<dbReference type="GeneID" id="6086834"/>
<evidence type="ECO:0000313" key="3">
    <source>
        <dbReference type="Proteomes" id="UP000001194"/>
    </source>
</evidence>
<protein>
    <submittedName>
        <fullName evidence="2">Predicted protein</fullName>
    </submittedName>
</protein>
<feature type="compositionally biased region" description="Basic and acidic residues" evidence="1">
    <location>
        <begin position="1"/>
        <end position="15"/>
    </location>
</feature>
<dbReference type="KEGG" id="lbc:LACBIDRAFT_309574"/>
<gene>
    <name evidence="2" type="ORF">LACBIDRAFT_309574</name>
</gene>
<dbReference type="RefSeq" id="XP_001891179.1">
    <property type="nucleotide sequence ID" value="XM_001891144.1"/>
</dbReference>
<name>B0E4R1_LACBS</name>
<keyword evidence="3" id="KW-1185">Reference proteome</keyword>
<organism evidence="3">
    <name type="scientific">Laccaria bicolor (strain S238N-H82 / ATCC MYA-4686)</name>
    <name type="common">Bicoloured deceiver</name>
    <name type="synonym">Laccaria laccata var. bicolor</name>
    <dbReference type="NCBI Taxonomy" id="486041"/>
    <lineage>
        <taxon>Eukaryota</taxon>
        <taxon>Fungi</taxon>
        <taxon>Dikarya</taxon>
        <taxon>Basidiomycota</taxon>
        <taxon>Agaricomycotina</taxon>
        <taxon>Agaricomycetes</taxon>
        <taxon>Agaricomycetidae</taxon>
        <taxon>Agaricales</taxon>
        <taxon>Agaricineae</taxon>
        <taxon>Hydnangiaceae</taxon>
        <taxon>Laccaria</taxon>
    </lineage>
</organism>
<evidence type="ECO:0000256" key="1">
    <source>
        <dbReference type="SAM" id="MobiDB-lite"/>
    </source>
</evidence>
<dbReference type="Proteomes" id="UP000001194">
    <property type="component" value="Unassembled WGS sequence"/>
</dbReference>
<accession>B0E4R1</accession>
<proteinExistence type="predicted"/>
<reference evidence="2 3" key="1">
    <citation type="journal article" date="2008" name="Nature">
        <title>The genome of Laccaria bicolor provides insights into mycorrhizal symbiosis.</title>
        <authorList>
            <person name="Martin F."/>
            <person name="Aerts A."/>
            <person name="Ahren D."/>
            <person name="Brun A."/>
            <person name="Danchin E.G.J."/>
            <person name="Duchaussoy F."/>
            <person name="Gibon J."/>
            <person name="Kohler A."/>
            <person name="Lindquist E."/>
            <person name="Pereda V."/>
            <person name="Salamov A."/>
            <person name="Shapiro H.J."/>
            <person name="Wuyts J."/>
            <person name="Blaudez D."/>
            <person name="Buee M."/>
            <person name="Brokstein P."/>
            <person name="Canbaeck B."/>
            <person name="Cohen D."/>
            <person name="Courty P.E."/>
            <person name="Coutinho P.M."/>
            <person name="Delaruelle C."/>
            <person name="Detter J.C."/>
            <person name="Deveau A."/>
            <person name="DiFazio S."/>
            <person name="Duplessis S."/>
            <person name="Fraissinet-Tachet L."/>
            <person name="Lucic E."/>
            <person name="Frey-Klett P."/>
            <person name="Fourrey C."/>
            <person name="Feussner I."/>
            <person name="Gay G."/>
            <person name="Grimwood J."/>
            <person name="Hoegger P.J."/>
            <person name="Jain P."/>
            <person name="Kilaru S."/>
            <person name="Labbe J."/>
            <person name="Lin Y.C."/>
            <person name="Legue V."/>
            <person name="Le Tacon F."/>
            <person name="Marmeisse R."/>
            <person name="Melayah D."/>
            <person name="Montanini B."/>
            <person name="Muratet M."/>
            <person name="Nehls U."/>
            <person name="Niculita-Hirzel H."/>
            <person name="Oudot-Le Secq M.P."/>
            <person name="Peter M."/>
            <person name="Quesneville H."/>
            <person name="Rajashekar B."/>
            <person name="Reich M."/>
            <person name="Rouhier N."/>
            <person name="Schmutz J."/>
            <person name="Yin T."/>
            <person name="Chalot M."/>
            <person name="Henrissat B."/>
            <person name="Kuees U."/>
            <person name="Lucas S."/>
            <person name="Van de Peer Y."/>
            <person name="Podila G.K."/>
            <person name="Polle A."/>
            <person name="Pukkila P.J."/>
            <person name="Richardson P.M."/>
            <person name="Rouze P."/>
            <person name="Sanders I.R."/>
            <person name="Stajich J.E."/>
            <person name="Tunlid A."/>
            <person name="Tuskan G."/>
            <person name="Grigoriev I.V."/>
        </authorList>
    </citation>
    <scope>NUCLEOTIDE SEQUENCE [LARGE SCALE GENOMIC DNA]</scope>
    <source>
        <strain evidence="3">S238N-H82 / ATCC MYA-4686</strain>
    </source>
</reference>
<sequence length="90" mass="10029">MGGQGKRDWTGHEKSQFATGGSGDFHDEHAANEVSPIGGGKNWEMGAPWARGEGRVISRGRVRRSHDLSTWTTSQRLYLQQRILTWPPVV</sequence>
<evidence type="ECO:0000313" key="2">
    <source>
        <dbReference type="EMBL" id="EDQ98170.1"/>
    </source>
</evidence>
<dbReference type="InParanoid" id="B0E4R1"/>
<dbReference type="AlphaFoldDB" id="B0E4R1"/>
<feature type="region of interest" description="Disordered" evidence="1">
    <location>
        <begin position="1"/>
        <end position="46"/>
    </location>
</feature>